<proteinExistence type="inferred from homology"/>
<dbReference type="GO" id="GO:0008173">
    <property type="term" value="F:RNA methyltransferase activity"/>
    <property type="evidence" value="ECO:0007669"/>
    <property type="project" value="InterPro"/>
</dbReference>
<evidence type="ECO:0000256" key="1">
    <source>
        <dbReference type="ARBA" id="ARBA00007494"/>
    </source>
</evidence>
<dbReference type="InterPro" id="IPR015947">
    <property type="entry name" value="PUA-like_sf"/>
</dbReference>
<dbReference type="AlphaFoldDB" id="A0AAD9P707"/>
<accession>A0AAD9P707</accession>
<name>A0AAD9P707_RIDPI</name>
<dbReference type="PROSITE" id="PS01153">
    <property type="entry name" value="NOL1_NOP2_SUN"/>
    <property type="match status" value="1"/>
</dbReference>
<keyword evidence="5 6" id="KW-0694">RNA-binding</keyword>
<dbReference type="Pfam" id="PF01189">
    <property type="entry name" value="Methyltr_RsmB-F"/>
    <property type="match status" value="1"/>
</dbReference>
<keyword evidence="9" id="KW-1185">Reference proteome</keyword>
<dbReference type="Proteomes" id="UP001209878">
    <property type="component" value="Unassembled WGS sequence"/>
</dbReference>
<evidence type="ECO:0000259" key="7">
    <source>
        <dbReference type="PROSITE" id="PS51686"/>
    </source>
</evidence>
<dbReference type="PANTHER" id="PTHR22807:SF34">
    <property type="entry name" value="TRNA (CYTOSINE(72)-C(5))-METHYLTRANSFERASE NSUN6"/>
    <property type="match status" value="1"/>
</dbReference>
<dbReference type="InterPro" id="IPR029063">
    <property type="entry name" value="SAM-dependent_MTases_sf"/>
</dbReference>
<evidence type="ECO:0000313" key="9">
    <source>
        <dbReference type="Proteomes" id="UP001209878"/>
    </source>
</evidence>
<evidence type="ECO:0000256" key="4">
    <source>
        <dbReference type="ARBA" id="ARBA00022691"/>
    </source>
</evidence>
<dbReference type="GO" id="GO:0001510">
    <property type="term" value="P:RNA methylation"/>
    <property type="evidence" value="ECO:0007669"/>
    <property type="project" value="InterPro"/>
</dbReference>
<dbReference type="Gene3D" id="2.30.130.10">
    <property type="entry name" value="PUA domain"/>
    <property type="match status" value="1"/>
</dbReference>
<dbReference type="CDD" id="cd02440">
    <property type="entry name" value="AdoMet_MTases"/>
    <property type="match status" value="1"/>
</dbReference>
<feature type="binding site" evidence="6">
    <location>
        <position position="276"/>
    </location>
    <ligand>
        <name>S-adenosyl-L-methionine</name>
        <dbReference type="ChEBI" id="CHEBI:59789"/>
    </ligand>
</feature>
<dbReference type="CDD" id="cd21150">
    <property type="entry name" value="PUA_NSun6-like"/>
    <property type="match status" value="1"/>
</dbReference>
<evidence type="ECO:0000256" key="3">
    <source>
        <dbReference type="ARBA" id="ARBA00022679"/>
    </source>
</evidence>
<dbReference type="PROSITE" id="PS50890">
    <property type="entry name" value="PUA"/>
    <property type="match status" value="1"/>
</dbReference>
<organism evidence="8 9">
    <name type="scientific">Ridgeia piscesae</name>
    <name type="common">Tubeworm</name>
    <dbReference type="NCBI Taxonomy" id="27915"/>
    <lineage>
        <taxon>Eukaryota</taxon>
        <taxon>Metazoa</taxon>
        <taxon>Spiralia</taxon>
        <taxon>Lophotrochozoa</taxon>
        <taxon>Annelida</taxon>
        <taxon>Polychaeta</taxon>
        <taxon>Sedentaria</taxon>
        <taxon>Canalipalpata</taxon>
        <taxon>Sabellida</taxon>
        <taxon>Siboglinidae</taxon>
        <taxon>Ridgeia</taxon>
    </lineage>
</organism>
<dbReference type="InterPro" id="IPR049560">
    <property type="entry name" value="MeTrfase_RsmB-F_NOP2_cat"/>
</dbReference>
<comment type="caution">
    <text evidence="8">The sequence shown here is derived from an EMBL/GenBank/DDBJ whole genome shotgun (WGS) entry which is preliminary data.</text>
</comment>
<evidence type="ECO:0000256" key="5">
    <source>
        <dbReference type="ARBA" id="ARBA00022884"/>
    </source>
</evidence>
<protein>
    <recommendedName>
        <fullName evidence="7">SAM-dependent MTase RsmB/NOP-type domain-containing protein</fullName>
    </recommendedName>
</protein>
<feature type="domain" description="SAM-dependent MTase RsmB/NOP-type" evidence="7">
    <location>
        <begin position="94"/>
        <end position="404"/>
    </location>
</feature>
<evidence type="ECO:0000256" key="2">
    <source>
        <dbReference type="ARBA" id="ARBA00022603"/>
    </source>
</evidence>
<feature type="active site" description="Nucleophile" evidence="6">
    <location>
        <position position="326"/>
    </location>
</feature>
<feature type="binding site" evidence="6">
    <location>
        <position position="221"/>
    </location>
    <ligand>
        <name>S-adenosyl-L-methionine</name>
        <dbReference type="ChEBI" id="CHEBI:59789"/>
    </ligand>
</feature>
<dbReference type="GO" id="GO:0003723">
    <property type="term" value="F:RNA binding"/>
    <property type="evidence" value="ECO:0007669"/>
    <property type="project" value="UniProtKB-UniRule"/>
</dbReference>
<evidence type="ECO:0000313" key="8">
    <source>
        <dbReference type="EMBL" id="KAK2189141.1"/>
    </source>
</evidence>
<dbReference type="Gene3D" id="3.40.50.150">
    <property type="entry name" value="Vaccinia Virus protein VP39"/>
    <property type="match status" value="1"/>
</dbReference>
<dbReference type="InterPro" id="IPR018314">
    <property type="entry name" value="RsmB/NOL1/NOP2-like_CS"/>
</dbReference>
<dbReference type="SUPFAM" id="SSF88697">
    <property type="entry name" value="PUA domain-like"/>
    <property type="match status" value="1"/>
</dbReference>
<keyword evidence="2 6" id="KW-0489">Methyltransferase</keyword>
<comment type="similarity">
    <text evidence="1 6">Belongs to the class I-like SAM-binding methyltransferase superfamily. RsmB/NOP family.</text>
</comment>
<dbReference type="PRINTS" id="PR02008">
    <property type="entry name" value="RCMTFAMILY"/>
</dbReference>
<feature type="binding site" evidence="6">
    <location>
        <begin position="197"/>
        <end position="203"/>
    </location>
    <ligand>
        <name>S-adenosyl-L-methionine</name>
        <dbReference type="ChEBI" id="CHEBI:59789"/>
    </ligand>
</feature>
<keyword evidence="4 6" id="KW-0949">S-adenosyl-L-methionine</keyword>
<evidence type="ECO:0000256" key="6">
    <source>
        <dbReference type="PROSITE-ProRule" id="PRU01023"/>
    </source>
</evidence>
<keyword evidence="3 6" id="KW-0808">Transferase</keyword>
<sequence length="411" mass="44868">MFTTLRVNTLRDTRVNIREHVQSQIDKQYSERNQVAPIITEHPILGDTLVIPSNGPMHIQPVAKKVIVGLGCGVAVLRGANVFAQGVMGAPKNMSQGDTVSVHADIDGSCKKGFVQNFEGASVFVGNGIIEIGRRDLFCTAESEKVRGVALRMTEPLYEAPSLSDLSSEIVFPQNLPSIVCVHVLDPQPGERILDMCAAPGGKTTHIASLMKNQGRVVALDKSASKREKLLTNVHQWSASCVEVYTFDSSRCIQSDADITGPPPYPTGSFDRVLLDAPCSALGQRPSCRNKMTLAEVKSYPALQRKIFTKAVEAVKEGGVLVYSTCTIPVEENEHQVAWALQQFPCLRLDQQTPNVGGQGRQDNMLTDEQCTLVQRLDPRCIATETPTVNSDTIGFFIAKFVKLNYRNAAT</sequence>
<dbReference type="InterPro" id="IPR023267">
    <property type="entry name" value="RCMT"/>
</dbReference>
<gene>
    <name evidence="8" type="ORF">NP493_114g00019</name>
</gene>
<dbReference type="SUPFAM" id="SSF53335">
    <property type="entry name" value="S-adenosyl-L-methionine-dependent methyltransferases"/>
    <property type="match status" value="1"/>
</dbReference>
<reference evidence="8" key="1">
    <citation type="journal article" date="2023" name="Mol. Biol. Evol.">
        <title>Third-Generation Sequencing Reveals the Adaptive Role of the Epigenome in Three Deep-Sea Polychaetes.</title>
        <authorList>
            <person name="Perez M."/>
            <person name="Aroh O."/>
            <person name="Sun Y."/>
            <person name="Lan Y."/>
            <person name="Juniper S.K."/>
            <person name="Young C.R."/>
            <person name="Angers B."/>
            <person name="Qian P.Y."/>
        </authorList>
    </citation>
    <scope>NUCLEOTIDE SEQUENCE</scope>
    <source>
        <strain evidence="8">R07B-5</strain>
    </source>
</reference>
<dbReference type="PROSITE" id="PS51686">
    <property type="entry name" value="SAM_MT_RSMB_NOP"/>
    <property type="match status" value="1"/>
</dbReference>
<feature type="binding site" evidence="6">
    <location>
        <position position="248"/>
    </location>
    <ligand>
        <name>S-adenosyl-L-methionine</name>
        <dbReference type="ChEBI" id="CHEBI:59789"/>
    </ligand>
</feature>
<dbReference type="InterPro" id="IPR001678">
    <property type="entry name" value="MeTrfase_RsmB-F_NOP2_dom"/>
</dbReference>
<dbReference type="EMBL" id="JAODUO010000113">
    <property type="protein sequence ID" value="KAK2189141.1"/>
    <property type="molecule type" value="Genomic_DNA"/>
</dbReference>
<dbReference type="PANTHER" id="PTHR22807">
    <property type="entry name" value="NOP2 YEAST -RELATED NOL1/NOP2/FMU SUN DOMAIN-CONTAINING"/>
    <property type="match status" value="1"/>
</dbReference>
<dbReference type="InterPro" id="IPR036974">
    <property type="entry name" value="PUA_sf"/>
</dbReference>